<accession>A0A9P1MWQ1</accession>
<evidence type="ECO:0000313" key="3">
    <source>
        <dbReference type="Proteomes" id="UP001152747"/>
    </source>
</evidence>
<keyword evidence="1" id="KW-0732">Signal</keyword>
<feature type="chain" id="PRO_5040160817" evidence="1">
    <location>
        <begin position="18"/>
        <end position="155"/>
    </location>
</feature>
<evidence type="ECO:0000256" key="1">
    <source>
        <dbReference type="SAM" id="SignalP"/>
    </source>
</evidence>
<evidence type="ECO:0000313" key="2">
    <source>
        <dbReference type="EMBL" id="CAI5443079.1"/>
    </source>
</evidence>
<dbReference type="EMBL" id="CANHGI010000002">
    <property type="protein sequence ID" value="CAI5443079.1"/>
    <property type="molecule type" value="Genomic_DNA"/>
</dbReference>
<keyword evidence="3" id="KW-1185">Reference proteome</keyword>
<sequence length="155" mass="17919">MTSLPLFLVFLTSTILCSVPLTEEQRKIAHEFAKIFLEDNLPMYIREKLREKLINSIFDPPLIYKFKFKDCEGKEYGAESFVDNFLLAGKLGGNLRVDEKGEDGIYKRPGLETTIYLTHFHTDLDTYSISLTFSNSNPDLQFYSIIAKCYTKYCN</sequence>
<comment type="caution">
    <text evidence="2">The sequence shown here is derived from an EMBL/GenBank/DDBJ whole genome shotgun (WGS) entry which is preliminary data.</text>
</comment>
<reference evidence="2" key="1">
    <citation type="submission" date="2022-11" db="EMBL/GenBank/DDBJ databases">
        <authorList>
            <person name="Kikuchi T."/>
        </authorList>
    </citation>
    <scope>NUCLEOTIDE SEQUENCE</scope>
    <source>
        <strain evidence="2">PS1010</strain>
    </source>
</reference>
<organism evidence="2 3">
    <name type="scientific">Caenorhabditis angaria</name>
    <dbReference type="NCBI Taxonomy" id="860376"/>
    <lineage>
        <taxon>Eukaryota</taxon>
        <taxon>Metazoa</taxon>
        <taxon>Ecdysozoa</taxon>
        <taxon>Nematoda</taxon>
        <taxon>Chromadorea</taxon>
        <taxon>Rhabditida</taxon>
        <taxon>Rhabditina</taxon>
        <taxon>Rhabditomorpha</taxon>
        <taxon>Rhabditoidea</taxon>
        <taxon>Rhabditidae</taxon>
        <taxon>Peloderinae</taxon>
        <taxon>Caenorhabditis</taxon>
    </lineage>
</organism>
<proteinExistence type="predicted"/>
<protein>
    <submittedName>
        <fullName evidence="2">Uncharacterized protein</fullName>
    </submittedName>
</protein>
<name>A0A9P1MWQ1_9PELO</name>
<gene>
    <name evidence="2" type="ORF">CAMP_LOCUS5716</name>
</gene>
<dbReference type="AlphaFoldDB" id="A0A9P1MWQ1"/>
<feature type="signal peptide" evidence="1">
    <location>
        <begin position="1"/>
        <end position="17"/>
    </location>
</feature>
<dbReference type="Proteomes" id="UP001152747">
    <property type="component" value="Unassembled WGS sequence"/>
</dbReference>